<dbReference type="Proteomes" id="UP000321456">
    <property type="component" value="Unassembled WGS sequence"/>
</dbReference>
<evidence type="ECO:0000256" key="3">
    <source>
        <dbReference type="ARBA" id="ARBA00023002"/>
    </source>
</evidence>
<dbReference type="SUPFAM" id="SSF51197">
    <property type="entry name" value="Clavaminate synthase-like"/>
    <property type="match status" value="1"/>
</dbReference>
<evidence type="ECO:0000256" key="1">
    <source>
        <dbReference type="ARBA" id="ARBA00001961"/>
    </source>
</evidence>
<evidence type="ECO:0000313" key="5">
    <source>
        <dbReference type="EMBL" id="TXN37364.1"/>
    </source>
</evidence>
<dbReference type="GO" id="GO:0016705">
    <property type="term" value="F:oxidoreductase activity, acting on paired donors, with incorporation or reduction of molecular oxygen"/>
    <property type="evidence" value="ECO:0007669"/>
    <property type="project" value="InterPro"/>
</dbReference>
<feature type="domain" description="Prolyl 4-hydroxylase alpha subunit" evidence="4">
    <location>
        <begin position="23"/>
        <end position="233"/>
    </location>
</feature>
<dbReference type="Pfam" id="PF09859">
    <property type="entry name" value="Oxygenase-NA"/>
    <property type="match status" value="1"/>
</dbReference>
<comment type="cofactor">
    <cofactor evidence="1">
        <name>L-ascorbate</name>
        <dbReference type="ChEBI" id="CHEBI:38290"/>
    </cofactor>
</comment>
<sequence length="237" mass="27180">MKIKKDGLDGIIWENVQNEIAQQGYSILENVLDDEDCSKLMDGFTDSTLYRKTVEMERYRFGSGTYKYFKYPLPSLLSQLREDIYPKLVPVANQWMEDLKMDVTFPENLAELQKKSALNGQHLATPLILKYGKGGYNTLHQDLYGDVYFPMQAVLFLNDPETDYTGGEFVMTQQVPRAQSKAIVLRPKKGSMLIFTTNFRPMKGKKGHYRVTMKHGVSEVYSGERYTLGIIFHDATS</sequence>
<dbReference type="GO" id="GO:0031418">
    <property type="term" value="F:L-ascorbic acid binding"/>
    <property type="evidence" value="ECO:0007669"/>
    <property type="project" value="InterPro"/>
</dbReference>
<dbReference type="EMBL" id="VRUR01000001">
    <property type="protein sequence ID" value="TXN37364.1"/>
    <property type="molecule type" value="Genomic_DNA"/>
</dbReference>
<gene>
    <name evidence="5" type="ORF">FVB32_03500</name>
</gene>
<dbReference type="RefSeq" id="WP_147741219.1">
    <property type="nucleotide sequence ID" value="NZ_VRUR01000001.1"/>
</dbReference>
<dbReference type="SMART" id="SM00702">
    <property type="entry name" value="P4Hc"/>
    <property type="match status" value="1"/>
</dbReference>
<dbReference type="AlphaFoldDB" id="A0A5C8V5N2"/>
<name>A0A5C8V5N2_9FLAO</name>
<dbReference type="InterPro" id="IPR018655">
    <property type="entry name" value="DUF2086"/>
</dbReference>
<reference evidence="5 6" key="1">
    <citation type="submission" date="2019-08" db="EMBL/GenBank/DDBJ databases">
        <title>Professor.</title>
        <authorList>
            <person name="Park J.S."/>
        </authorList>
    </citation>
    <scope>NUCLEOTIDE SEQUENCE [LARGE SCALE GENOMIC DNA]</scope>
    <source>
        <strain evidence="5 6">176CP5-101</strain>
    </source>
</reference>
<proteinExistence type="predicted"/>
<keyword evidence="2" id="KW-0223">Dioxygenase</keyword>
<keyword evidence="6" id="KW-1185">Reference proteome</keyword>
<evidence type="ECO:0000313" key="6">
    <source>
        <dbReference type="Proteomes" id="UP000321456"/>
    </source>
</evidence>
<dbReference type="Gene3D" id="2.60.120.620">
    <property type="entry name" value="q2cbj1_9rhob like domain"/>
    <property type="match status" value="1"/>
</dbReference>
<comment type="caution">
    <text evidence="5">The sequence shown here is derived from an EMBL/GenBank/DDBJ whole genome shotgun (WGS) entry which is preliminary data.</text>
</comment>
<dbReference type="GO" id="GO:0005506">
    <property type="term" value="F:iron ion binding"/>
    <property type="evidence" value="ECO:0007669"/>
    <property type="project" value="InterPro"/>
</dbReference>
<protein>
    <submittedName>
        <fullName evidence="5">2OG-Fe(II) oxygenase</fullName>
    </submittedName>
</protein>
<dbReference type="GO" id="GO:0051213">
    <property type="term" value="F:dioxygenase activity"/>
    <property type="evidence" value="ECO:0007669"/>
    <property type="project" value="UniProtKB-KW"/>
</dbReference>
<evidence type="ECO:0000259" key="4">
    <source>
        <dbReference type="SMART" id="SM00702"/>
    </source>
</evidence>
<keyword evidence="3" id="KW-0560">Oxidoreductase</keyword>
<accession>A0A5C8V5N2</accession>
<organism evidence="5 6">
    <name type="scientific">Flagellimonas hymeniacidonis</name>
    <dbReference type="NCBI Taxonomy" id="2603628"/>
    <lineage>
        <taxon>Bacteria</taxon>
        <taxon>Pseudomonadati</taxon>
        <taxon>Bacteroidota</taxon>
        <taxon>Flavobacteriia</taxon>
        <taxon>Flavobacteriales</taxon>
        <taxon>Flavobacteriaceae</taxon>
        <taxon>Flagellimonas</taxon>
    </lineage>
</organism>
<evidence type="ECO:0000256" key="2">
    <source>
        <dbReference type="ARBA" id="ARBA00022964"/>
    </source>
</evidence>
<dbReference type="InterPro" id="IPR006620">
    <property type="entry name" value="Pro_4_hyd_alph"/>
</dbReference>